<dbReference type="EMBL" id="SPHZ02000003">
    <property type="protein sequence ID" value="KAF0922874.1"/>
    <property type="molecule type" value="Genomic_DNA"/>
</dbReference>
<dbReference type="GO" id="GO:0048544">
    <property type="term" value="P:recognition of pollen"/>
    <property type="evidence" value="ECO:0007669"/>
    <property type="project" value="InterPro"/>
</dbReference>
<keyword evidence="6" id="KW-1185">Reference proteome</keyword>
<dbReference type="PANTHER" id="PTHR32444">
    <property type="entry name" value="BULB-TYPE LECTIN DOMAIN-CONTAINING PROTEIN"/>
    <property type="match status" value="1"/>
</dbReference>
<dbReference type="CDD" id="cd01098">
    <property type="entry name" value="PAN_AP_plant"/>
    <property type="match status" value="1"/>
</dbReference>
<evidence type="ECO:0000259" key="4">
    <source>
        <dbReference type="Pfam" id="PF08276"/>
    </source>
</evidence>
<organism evidence="5 6">
    <name type="scientific">Oryza meyeriana var. granulata</name>
    <dbReference type="NCBI Taxonomy" id="110450"/>
    <lineage>
        <taxon>Eukaryota</taxon>
        <taxon>Viridiplantae</taxon>
        <taxon>Streptophyta</taxon>
        <taxon>Embryophyta</taxon>
        <taxon>Tracheophyta</taxon>
        <taxon>Spermatophyta</taxon>
        <taxon>Magnoliopsida</taxon>
        <taxon>Liliopsida</taxon>
        <taxon>Poales</taxon>
        <taxon>Poaceae</taxon>
        <taxon>BOP clade</taxon>
        <taxon>Oryzoideae</taxon>
        <taxon>Oryzeae</taxon>
        <taxon>Oryzinae</taxon>
        <taxon>Oryza</taxon>
        <taxon>Oryza meyeriana</taxon>
    </lineage>
</organism>
<evidence type="ECO:0000256" key="2">
    <source>
        <dbReference type="ARBA" id="ARBA00023157"/>
    </source>
</evidence>
<dbReference type="AlphaFoldDB" id="A0A6G1EEN0"/>
<evidence type="ECO:0000313" key="6">
    <source>
        <dbReference type="Proteomes" id="UP000479710"/>
    </source>
</evidence>
<proteinExistence type="predicted"/>
<keyword evidence="1" id="KW-0732">Signal</keyword>
<evidence type="ECO:0008006" key="7">
    <source>
        <dbReference type="Google" id="ProtNLM"/>
    </source>
</evidence>
<protein>
    <recommendedName>
        <fullName evidence="7">Apple domain-containing protein</fullName>
    </recommendedName>
</protein>
<dbReference type="Pfam" id="PF00954">
    <property type="entry name" value="S_locus_glycop"/>
    <property type="match status" value="1"/>
</dbReference>
<name>A0A6G1EEN0_9ORYZ</name>
<keyword evidence="2" id="KW-1015">Disulfide bond</keyword>
<reference evidence="5 6" key="1">
    <citation type="submission" date="2019-11" db="EMBL/GenBank/DDBJ databases">
        <title>Whole genome sequence of Oryza granulata.</title>
        <authorList>
            <person name="Li W."/>
        </authorList>
    </citation>
    <scope>NUCLEOTIDE SEQUENCE [LARGE SCALE GENOMIC DNA]</scope>
    <source>
        <strain evidence="6">cv. Menghai</strain>
        <tissue evidence="5">Leaf</tissue>
    </source>
</reference>
<accession>A0A6G1EEN0</accession>
<dbReference type="Proteomes" id="UP000479710">
    <property type="component" value="Unassembled WGS sequence"/>
</dbReference>
<evidence type="ECO:0000259" key="3">
    <source>
        <dbReference type="Pfam" id="PF00954"/>
    </source>
</evidence>
<dbReference type="InterPro" id="IPR003609">
    <property type="entry name" value="Pan_app"/>
</dbReference>
<dbReference type="Pfam" id="PF08276">
    <property type="entry name" value="PAN_2"/>
    <property type="match status" value="1"/>
</dbReference>
<dbReference type="OrthoDB" id="689422at2759"/>
<evidence type="ECO:0000256" key="1">
    <source>
        <dbReference type="ARBA" id="ARBA00022729"/>
    </source>
</evidence>
<sequence>MPKIDHGALLNQRRKKPVLSQNVSFLVRGAVANKGGTVVAVATPKVGYGEESEFSLDASCSLLLGVPILPEQELNTRVLVPLVLASDCMSLLRRGRRSSSAWAMLGEWPTWDCNRYGYCSPYCYCDSTMMKVVLTSKCLAGFEPMSMAEWDSGRFSRGCWRKEVVQCGDCFLVVPGMKSPDKLALIANTMFDARAAECSSNWSCVAYAYANLSSSRSKEDMTRCLVWAGELVDMQKASEGLGSDTLYLRLAGLDAGKH</sequence>
<evidence type="ECO:0000313" key="5">
    <source>
        <dbReference type="EMBL" id="KAF0922874.1"/>
    </source>
</evidence>
<comment type="caution">
    <text evidence="5">The sequence shown here is derived from an EMBL/GenBank/DDBJ whole genome shotgun (WGS) entry which is preliminary data.</text>
</comment>
<feature type="domain" description="S-locus glycoprotein" evidence="3">
    <location>
        <begin position="79"/>
        <end position="145"/>
    </location>
</feature>
<dbReference type="InterPro" id="IPR000858">
    <property type="entry name" value="S_locus_glycoprot_dom"/>
</dbReference>
<gene>
    <name evidence="5" type="ORF">E2562_002123</name>
</gene>
<dbReference type="PANTHER" id="PTHR32444:SF118">
    <property type="entry name" value="OS09G0551150 PROTEIN"/>
    <property type="match status" value="1"/>
</dbReference>
<feature type="domain" description="Apple" evidence="4">
    <location>
        <begin position="167"/>
        <end position="234"/>
    </location>
</feature>